<keyword evidence="10" id="KW-1185">Reference proteome</keyword>
<gene>
    <name evidence="6" type="primary">nusB</name>
    <name evidence="9" type="ORF">D641_0111335</name>
</gene>
<evidence type="ECO:0000256" key="3">
    <source>
        <dbReference type="ARBA" id="ARBA00022884"/>
    </source>
</evidence>
<dbReference type="InterPro" id="IPR011605">
    <property type="entry name" value="NusB_fam"/>
</dbReference>
<keyword evidence="2 6" id="KW-0889">Transcription antitermination</keyword>
<dbReference type="HAMAP" id="MF_00073">
    <property type="entry name" value="NusB"/>
    <property type="match status" value="1"/>
</dbReference>
<dbReference type="PANTHER" id="PTHR11078">
    <property type="entry name" value="N UTILIZATION SUBSTANCE PROTEIN B-RELATED"/>
    <property type="match status" value="1"/>
</dbReference>
<dbReference type="NCBIfam" id="TIGR01951">
    <property type="entry name" value="nusB"/>
    <property type="match status" value="1"/>
</dbReference>
<dbReference type="InterPro" id="IPR035926">
    <property type="entry name" value="NusB-like_sf"/>
</dbReference>
<evidence type="ECO:0000256" key="4">
    <source>
        <dbReference type="ARBA" id="ARBA00023015"/>
    </source>
</evidence>
<dbReference type="GO" id="GO:0031564">
    <property type="term" value="P:transcription antitermination"/>
    <property type="evidence" value="ECO:0007669"/>
    <property type="project" value="UniProtKB-KW"/>
</dbReference>
<dbReference type="HOGENOM" id="CLU_087843_2_3_11"/>
<comment type="similarity">
    <text evidence="1 6">Belongs to the NusB family.</text>
</comment>
<dbReference type="Gene3D" id="1.10.940.10">
    <property type="entry name" value="NusB-like"/>
    <property type="match status" value="1"/>
</dbReference>
<evidence type="ECO:0000313" key="10">
    <source>
        <dbReference type="Proteomes" id="UP000019754"/>
    </source>
</evidence>
<comment type="caution">
    <text evidence="9">The sequence shown here is derived from an EMBL/GenBank/DDBJ whole genome shotgun (WGS) entry which is preliminary data.</text>
</comment>
<reference evidence="9 10" key="1">
    <citation type="journal article" date="2013" name="Genome Announc.">
        <title>Draft genome sequence of an Actinobacterium, Brachybacterium muris strain UCD-AY4.</title>
        <authorList>
            <person name="Lo J.R."/>
            <person name="Lang J.M."/>
            <person name="Darling A.E."/>
            <person name="Eisen J.A."/>
            <person name="Coil D.A."/>
        </authorList>
    </citation>
    <scope>NUCLEOTIDE SEQUENCE [LARGE SCALE GENOMIC DNA]</scope>
    <source>
        <strain evidence="9 10">UCD-AY4</strain>
    </source>
</reference>
<evidence type="ECO:0000256" key="2">
    <source>
        <dbReference type="ARBA" id="ARBA00022814"/>
    </source>
</evidence>
<protein>
    <recommendedName>
        <fullName evidence="6">Transcription antitermination protein NusB</fullName>
    </recommendedName>
    <alternativeName>
        <fullName evidence="6">Antitermination factor NusB</fullName>
    </alternativeName>
</protein>
<evidence type="ECO:0000256" key="7">
    <source>
        <dbReference type="SAM" id="MobiDB-lite"/>
    </source>
</evidence>
<organism evidence="9 10">
    <name type="scientific">Brachybacterium muris UCD-AY4</name>
    <dbReference type="NCBI Taxonomy" id="1249481"/>
    <lineage>
        <taxon>Bacteria</taxon>
        <taxon>Bacillati</taxon>
        <taxon>Actinomycetota</taxon>
        <taxon>Actinomycetes</taxon>
        <taxon>Micrococcales</taxon>
        <taxon>Dermabacteraceae</taxon>
        <taxon>Brachybacterium</taxon>
    </lineage>
</organism>
<dbReference type="PANTHER" id="PTHR11078:SF3">
    <property type="entry name" value="ANTITERMINATION NUSB DOMAIN-CONTAINING PROTEIN"/>
    <property type="match status" value="1"/>
</dbReference>
<proteinExistence type="inferred from homology"/>
<sequence>MTDSSSSTGKPQKDPGLPLPGREGEEVAFERTVPARTDRLTGRSRDRIRALDVVYEADARRRDVNDVLSDRIARTAAQSPLPPYARELVALYAQHVEEIDEQLSTHSRDWPLHRMPAVDRAILRLGTAEVVHGPEQADTPRGLIVGEYTKIAEVLSTDDSPRFVNGLLQRMLDMRGLLG</sequence>
<feature type="region of interest" description="Disordered" evidence="7">
    <location>
        <begin position="1"/>
        <end position="38"/>
    </location>
</feature>
<dbReference type="GO" id="GO:0003723">
    <property type="term" value="F:RNA binding"/>
    <property type="evidence" value="ECO:0007669"/>
    <property type="project" value="UniProtKB-UniRule"/>
</dbReference>
<name>A0A022KS40_9MICO</name>
<evidence type="ECO:0000313" key="9">
    <source>
        <dbReference type="EMBL" id="EYT48489.1"/>
    </source>
</evidence>
<keyword evidence="4 6" id="KW-0805">Transcription regulation</keyword>
<dbReference type="EMBL" id="AORC01000014">
    <property type="protein sequence ID" value="EYT48489.1"/>
    <property type="molecule type" value="Genomic_DNA"/>
</dbReference>
<feature type="domain" description="NusB/RsmB/TIM44" evidence="8">
    <location>
        <begin position="45"/>
        <end position="172"/>
    </location>
</feature>
<dbReference type="GO" id="GO:0005829">
    <property type="term" value="C:cytosol"/>
    <property type="evidence" value="ECO:0007669"/>
    <property type="project" value="TreeGrafter"/>
</dbReference>
<evidence type="ECO:0000256" key="5">
    <source>
        <dbReference type="ARBA" id="ARBA00023163"/>
    </source>
</evidence>
<evidence type="ECO:0000259" key="8">
    <source>
        <dbReference type="Pfam" id="PF01029"/>
    </source>
</evidence>
<dbReference type="Proteomes" id="UP000019754">
    <property type="component" value="Unassembled WGS sequence"/>
</dbReference>
<dbReference type="OrthoDB" id="3528057at2"/>
<dbReference type="InterPro" id="IPR006027">
    <property type="entry name" value="NusB_RsmB_TIM44"/>
</dbReference>
<dbReference type="RefSeq" id="WP_017823622.1">
    <property type="nucleotide sequence ID" value="NZ_AORC01000014.1"/>
</dbReference>
<evidence type="ECO:0000256" key="1">
    <source>
        <dbReference type="ARBA" id="ARBA00005952"/>
    </source>
</evidence>
<dbReference type="AlphaFoldDB" id="A0A022KS40"/>
<dbReference type="Pfam" id="PF01029">
    <property type="entry name" value="NusB"/>
    <property type="match status" value="1"/>
</dbReference>
<evidence type="ECO:0000256" key="6">
    <source>
        <dbReference type="HAMAP-Rule" id="MF_00073"/>
    </source>
</evidence>
<dbReference type="SUPFAM" id="SSF48013">
    <property type="entry name" value="NusB-like"/>
    <property type="match status" value="1"/>
</dbReference>
<keyword evidence="3 6" id="KW-0694">RNA-binding</keyword>
<dbReference type="GO" id="GO:0006353">
    <property type="term" value="P:DNA-templated transcription termination"/>
    <property type="evidence" value="ECO:0007669"/>
    <property type="project" value="UniProtKB-UniRule"/>
</dbReference>
<keyword evidence="5 6" id="KW-0804">Transcription</keyword>
<feature type="compositionally biased region" description="Polar residues" evidence="7">
    <location>
        <begin position="1"/>
        <end position="10"/>
    </location>
</feature>
<comment type="function">
    <text evidence="6">Involved in transcription antitermination. Required for transcription of ribosomal RNA (rRNA) genes. Binds specifically to the boxA antiterminator sequence of the ribosomal RNA (rrn) operons.</text>
</comment>
<dbReference type="STRING" id="1249481.D641_0111335"/>
<accession>A0A022KS40</accession>